<reference evidence="1 2" key="1">
    <citation type="submission" date="2020-06" db="EMBL/GenBank/DDBJ databases">
        <title>Characterization of fructooligosaccharide metabolism and fructooligosaccharide-degrading enzymes in human commensal butyrate producers.</title>
        <authorList>
            <person name="Tanno H."/>
            <person name="Fujii T."/>
            <person name="Hirano K."/>
            <person name="Maeno S."/>
            <person name="Tonozuka T."/>
            <person name="Sakamoto M."/>
            <person name="Ohkuma M."/>
            <person name="Tochio T."/>
            <person name="Endo A."/>
        </authorList>
    </citation>
    <scope>NUCLEOTIDE SEQUENCE [LARGE SCALE GENOMIC DNA]</scope>
    <source>
        <strain evidence="1 2">JCM 31056</strain>
    </source>
</reference>
<proteinExistence type="predicted"/>
<name>A0ABQ1E2X6_9FIRM</name>
<comment type="caution">
    <text evidence="1">The sequence shown here is derived from an EMBL/GenBank/DDBJ whole genome shotgun (WGS) entry which is preliminary data.</text>
</comment>
<evidence type="ECO:0000313" key="2">
    <source>
        <dbReference type="Proteomes" id="UP000620147"/>
    </source>
</evidence>
<evidence type="ECO:0000313" key="1">
    <source>
        <dbReference type="EMBL" id="GFO89257.1"/>
    </source>
</evidence>
<keyword evidence="2" id="KW-1185">Reference proteome</keyword>
<sequence>MMLELTGKDILALTNESKRKAVLADWQNWGIWHKAPEIGLNVYRLDLPDGSFFTASWYEGDDFFPGGGTHNVNCPRFNLCDKGGKLKAGSKAESLLTDKLKELRKELMRDGNA</sequence>
<dbReference type="EMBL" id="BLYJ01000040">
    <property type="protein sequence ID" value="GFO89257.1"/>
    <property type="molecule type" value="Genomic_DNA"/>
</dbReference>
<organism evidence="1 2">
    <name type="scientific">Butyricicoccus faecihominis</name>
    <dbReference type="NCBI Taxonomy" id="1712515"/>
    <lineage>
        <taxon>Bacteria</taxon>
        <taxon>Bacillati</taxon>
        <taxon>Bacillota</taxon>
        <taxon>Clostridia</taxon>
        <taxon>Eubacteriales</taxon>
        <taxon>Butyricicoccaceae</taxon>
        <taxon>Butyricicoccus</taxon>
    </lineage>
</organism>
<protein>
    <submittedName>
        <fullName evidence="1">Uncharacterized protein</fullName>
    </submittedName>
</protein>
<dbReference type="RefSeq" id="WP_118729306.1">
    <property type="nucleotide sequence ID" value="NZ_BLYJ01000040.1"/>
</dbReference>
<accession>A0ABQ1E2X6</accession>
<dbReference type="Proteomes" id="UP000620147">
    <property type="component" value="Unassembled WGS sequence"/>
</dbReference>
<gene>
    <name evidence="1" type="ORF">BUFA31_24210</name>
</gene>